<dbReference type="InterPro" id="IPR047122">
    <property type="entry name" value="Trans-enoyl_RdTase-like"/>
</dbReference>
<feature type="non-terminal residue" evidence="5">
    <location>
        <position position="366"/>
    </location>
</feature>
<keyword evidence="2" id="KW-0560">Oxidoreductase</keyword>
<dbReference type="Pfam" id="PF00107">
    <property type="entry name" value="ADH_zinc_N"/>
    <property type="match status" value="1"/>
</dbReference>
<dbReference type="PANTHER" id="PTHR45348">
    <property type="entry name" value="HYPOTHETICAL OXIDOREDUCTASE (EUROFUNG)"/>
    <property type="match status" value="1"/>
</dbReference>
<dbReference type="InterPro" id="IPR013149">
    <property type="entry name" value="ADH-like_C"/>
</dbReference>
<organism evidence="5 6">
    <name type="scientific">Tuber aestivum</name>
    <name type="common">summer truffle</name>
    <dbReference type="NCBI Taxonomy" id="59557"/>
    <lineage>
        <taxon>Eukaryota</taxon>
        <taxon>Fungi</taxon>
        <taxon>Dikarya</taxon>
        <taxon>Ascomycota</taxon>
        <taxon>Pezizomycotina</taxon>
        <taxon>Pezizomycetes</taxon>
        <taxon>Pezizales</taxon>
        <taxon>Tuberaceae</taxon>
        <taxon>Tuber</taxon>
    </lineage>
</organism>
<dbReference type="SMART" id="SM00829">
    <property type="entry name" value="PKS_ER"/>
    <property type="match status" value="1"/>
</dbReference>
<feature type="non-terminal residue" evidence="5">
    <location>
        <position position="1"/>
    </location>
</feature>
<feature type="region of interest" description="Disordered" evidence="3">
    <location>
        <begin position="1"/>
        <end position="24"/>
    </location>
</feature>
<evidence type="ECO:0000256" key="2">
    <source>
        <dbReference type="ARBA" id="ARBA00023002"/>
    </source>
</evidence>
<dbReference type="CDD" id="cd08249">
    <property type="entry name" value="enoyl_reductase_like"/>
    <property type="match status" value="1"/>
</dbReference>
<dbReference type="Pfam" id="PF08240">
    <property type="entry name" value="ADH_N"/>
    <property type="match status" value="1"/>
</dbReference>
<dbReference type="Proteomes" id="UP001412239">
    <property type="component" value="Unassembled WGS sequence"/>
</dbReference>
<gene>
    <name evidence="5" type="ORF">GSTUAT00005401001</name>
</gene>
<dbReference type="SUPFAM" id="SSF50129">
    <property type="entry name" value="GroES-like"/>
    <property type="match status" value="1"/>
</dbReference>
<accession>A0A292PVR6</accession>
<evidence type="ECO:0000256" key="1">
    <source>
        <dbReference type="ARBA" id="ARBA00008072"/>
    </source>
</evidence>
<dbReference type="SUPFAM" id="SSF51735">
    <property type="entry name" value="NAD(P)-binding Rossmann-fold domains"/>
    <property type="match status" value="1"/>
</dbReference>
<dbReference type="Gene3D" id="3.40.50.720">
    <property type="entry name" value="NAD(P)-binding Rossmann-like Domain"/>
    <property type="match status" value="1"/>
</dbReference>
<dbReference type="AlphaFoldDB" id="A0A292PVR6"/>
<comment type="similarity">
    <text evidence="1">Belongs to the zinc-containing alcohol dehydrogenase family.</text>
</comment>
<feature type="domain" description="Enoyl reductase (ER)" evidence="4">
    <location>
        <begin position="31"/>
        <end position="365"/>
    </location>
</feature>
<evidence type="ECO:0000313" key="6">
    <source>
        <dbReference type="Proteomes" id="UP001412239"/>
    </source>
</evidence>
<dbReference type="Gene3D" id="3.90.180.10">
    <property type="entry name" value="Medium-chain alcohol dehydrogenases, catalytic domain"/>
    <property type="match status" value="1"/>
</dbReference>
<dbReference type="EMBL" id="LN891045">
    <property type="protein sequence ID" value="CUS10537.1"/>
    <property type="molecule type" value="Genomic_DNA"/>
</dbReference>
<dbReference type="PANTHER" id="PTHR45348:SF2">
    <property type="entry name" value="ZINC-TYPE ALCOHOL DEHYDROGENASE-LIKE PROTEIN C2E1P3.01"/>
    <property type="match status" value="1"/>
</dbReference>
<evidence type="ECO:0000256" key="3">
    <source>
        <dbReference type="SAM" id="MobiDB-lite"/>
    </source>
</evidence>
<sequence length="366" mass="40052">LVSSEEFPNPRSKKPNTKMTVQKASLYKSKGELPVLGERPIPSPSEGQVQVKVISAGVNPVDWKRIECDLVVNPTWPQILGSDVAGDVTVLGSKVAGLKVGERVHGDSLFQASLEDRDQSAFQQYAVQNHDLMSRIPNHISYDRAATIPLASFTALIGLFHHTGLGLHPPHDLEARSRPHPPSTTSILIIGGASNVGQFAIQYAKMVGFEKIITTASAKNHELLTKLGATHVFDRHTRDLAEQIKEISGEDLRYAFDTISSDETYATALGALADRHPVYLAGVLPVPEDRSRFPRKPDGSEWKAVFAAPQHLRELSVPFYKVIGTWLETNQIRTPEIMVVPGGLGAVSEALMRLKEGRVSAKKLII</sequence>
<dbReference type="GO" id="GO:0016651">
    <property type="term" value="F:oxidoreductase activity, acting on NAD(P)H"/>
    <property type="evidence" value="ECO:0007669"/>
    <property type="project" value="InterPro"/>
</dbReference>
<protein>
    <recommendedName>
        <fullName evidence="4">Enoyl reductase (ER) domain-containing protein</fullName>
    </recommendedName>
</protein>
<evidence type="ECO:0000313" key="5">
    <source>
        <dbReference type="EMBL" id="CUS10537.1"/>
    </source>
</evidence>
<reference evidence="5" key="1">
    <citation type="submission" date="2015-10" db="EMBL/GenBank/DDBJ databases">
        <authorList>
            <person name="Regsiter A."/>
            <person name="william w."/>
        </authorList>
    </citation>
    <scope>NUCLEOTIDE SEQUENCE</scope>
    <source>
        <strain evidence="5">Montdore</strain>
    </source>
</reference>
<keyword evidence="6" id="KW-1185">Reference proteome</keyword>
<proteinExistence type="inferred from homology"/>
<dbReference type="InterPro" id="IPR011032">
    <property type="entry name" value="GroES-like_sf"/>
</dbReference>
<evidence type="ECO:0000259" key="4">
    <source>
        <dbReference type="SMART" id="SM00829"/>
    </source>
</evidence>
<dbReference type="InterPro" id="IPR036291">
    <property type="entry name" value="NAD(P)-bd_dom_sf"/>
</dbReference>
<name>A0A292PVR6_9PEZI</name>
<dbReference type="InterPro" id="IPR013154">
    <property type="entry name" value="ADH-like_N"/>
</dbReference>
<dbReference type="InterPro" id="IPR020843">
    <property type="entry name" value="ER"/>
</dbReference>